<dbReference type="Gene3D" id="2.20.130.30">
    <property type="entry name" value="Protein of unknown function DUF2782"/>
    <property type="match status" value="1"/>
</dbReference>
<accession>A0A4R5U829</accession>
<comment type="caution">
    <text evidence="2">The sequence shown here is derived from an EMBL/GenBank/DDBJ whole genome shotgun (WGS) entry which is preliminary data.</text>
</comment>
<dbReference type="PROSITE" id="PS51257">
    <property type="entry name" value="PROKAR_LIPOPROTEIN"/>
    <property type="match status" value="1"/>
</dbReference>
<keyword evidence="3" id="KW-1185">Reference proteome</keyword>
<dbReference type="InterPro" id="IPR021357">
    <property type="entry name" value="DUF2782"/>
</dbReference>
<proteinExistence type="predicted"/>
<gene>
    <name evidence="2" type="ORF">E2F49_09690</name>
</gene>
<name>A0A4R5U829_9GAMM</name>
<dbReference type="Proteomes" id="UP000295543">
    <property type="component" value="Unassembled WGS sequence"/>
</dbReference>
<feature type="chain" id="PRO_5020599324" evidence="1">
    <location>
        <begin position="27"/>
        <end position="98"/>
    </location>
</feature>
<organism evidence="2 3">
    <name type="scientific">Luteimonas terrae</name>
    <dbReference type="NCBI Taxonomy" id="1530191"/>
    <lineage>
        <taxon>Bacteria</taxon>
        <taxon>Pseudomonadati</taxon>
        <taxon>Pseudomonadota</taxon>
        <taxon>Gammaproteobacteria</taxon>
        <taxon>Lysobacterales</taxon>
        <taxon>Lysobacteraceae</taxon>
        <taxon>Luteimonas</taxon>
    </lineage>
</organism>
<protein>
    <submittedName>
        <fullName evidence="2">DUF2782 domain-containing protein</fullName>
    </submittedName>
</protein>
<evidence type="ECO:0000313" key="2">
    <source>
        <dbReference type="EMBL" id="TDK30631.1"/>
    </source>
</evidence>
<keyword evidence="1" id="KW-0732">Signal</keyword>
<dbReference type="RefSeq" id="WP_133393713.1">
    <property type="nucleotide sequence ID" value="NZ_SMTG01000004.1"/>
</dbReference>
<evidence type="ECO:0000313" key="3">
    <source>
        <dbReference type="Proteomes" id="UP000295543"/>
    </source>
</evidence>
<dbReference type="EMBL" id="SMTG01000004">
    <property type="protein sequence ID" value="TDK30631.1"/>
    <property type="molecule type" value="Genomic_DNA"/>
</dbReference>
<dbReference type="Pfam" id="PF11191">
    <property type="entry name" value="DUF2782"/>
    <property type="match status" value="1"/>
</dbReference>
<dbReference type="OrthoDB" id="5296182at2"/>
<sequence length="98" mass="10603">MHTTRLPLLAAALLGLAACATTGSGAFPEGISPDAEQVTRTESNGDQIIEYRINGQLRAVQVVPSRGPAYFLYDRNGDGSIDGDRDDVPQTYFKLFGW</sequence>
<evidence type="ECO:0000256" key="1">
    <source>
        <dbReference type="SAM" id="SignalP"/>
    </source>
</evidence>
<feature type="signal peptide" evidence="1">
    <location>
        <begin position="1"/>
        <end position="26"/>
    </location>
</feature>
<dbReference type="AlphaFoldDB" id="A0A4R5U829"/>
<reference evidence="2 3" key="1">
    <citation type="submission" date="2019-03" db="EMBL/GenBank/DDBJ databases">
        <title>Luteimonas zhaokaii sp.nov., isolated from the rectal contents of Plateau pika in Yushu, Qinghai Province, China.</title>
        <authorList>
            <person name="Zhang G."/>
        </authorList>
    </citation>
    <scope>NUCLEOTIDE SEQUENCE [LARGE SCALE GENOMIC DNA]</scope>
    <source>
        <strain evidence="2 3">THG-MD21</strain>
    </source>
</reference>